<sequence>MTPAIDPAGLDQILTFPGLVSPTTMFAGIEALPPGHYLYIEAGRPAVPTCYWDLDYPEQGAAAEARPESYYSERVEDLLLKAVRRRLNADVPVGFYLSGGLDSSLIGAMTKAVLPDQRLHSFSITFPEADIDERRFQRAMAEHLNSVHHEAEFTADEIADRLRRAVVCAETPLKESYNTCSLALSALARDSGHKVILTGEGADELFAGYVGYRLDATGARGGGGADDIETMLEDELREQLWGQSDFFYDRDYLPLRELKASLYSEALAARQDVFEATSHPVIDRSRMRNRHPLHQRSYADFKLRLSDHLLADHGDRVTYANSIEARYPFLDIDLIEFVRTIPPDLLVRNDTEKYVLRQVAAKYLPDPVARREKFGFVAPGSPFLLARNIEWINDILAPDRIKRQNYFNPDVVERLRQRYGAPGAHVNTTFETDFLMIILTFGILLDEFDLPDYSG</sequence>
<evidence type="ECO:0000256" key="2">
    <source>
        <dbReference type="ARBA" id="ARBA00005752"/>
    </source>
</evidence>
<dbReference type="PANTHER" id="PTHR43284">
    <property type="entry name" value="ASPARAGINE SYNTHETASE (GLUTAMINE-HYDROLYZING)"/>
    <property type="match status" value="1"/>
</dbReference>
<comment type="pathway">
    <text evidence="1">Amino-acid biosynthesis; L-asparagine biosynthesis; L-asparagine from L-aspartate (L-Gln route): step 1/1.</text>
</comment>
<feature type="site" description="Important for beta-aspartyl-AMP intermediate formation" evidence="5">
    <location>
        <position position="200"/>
    </location>
</feature>
<evidence type="ECO:0000256" key="4">
    <source>
        <dbReference type="ARBA" id="ARBA00048741"/>
    </source>
</evidence>
<dbReference type="InterPro" id="IPR001962">
    <property type="entry name" value="Asn_synthase"/>
</dbReference>
<comment type="catalytic activity">
    <reaction evidence="4">
        <text>L-aspartate + L-glutamine + ATP + H2O = L-asparagine + L-glutamate + AMP + diphosphate + H(+)</text>
        <dbReference type="Rhea" id="RHEA:12228"/>
        <dbReference type="ChEBI" id="CHEBI:15377"/>
        <dbReference type="ChEBI" id="CHEBI:15378"/>
        <dbReference type="ChEBI" id="CHEBI:29985"/>
        <dbReference type="ChEBI" id="CHEBI:29991"/>
        <dbReference type="ChEBI" id="CHEBI:30616"/>
        <dbReference type="ChEBI" id="CHEBI:33019"/>
        <dbReference type="ChEBI" id="CHEBI:58048"/>
        <dbReference type="ChEBI" id="CHEBI:58359"/>
        <dbReference type="ChEBI" id="CHEBI:456215"/>
        <dbReference type="EC" id="6.3.5.4"/>
    </reaction>
</comment>
<dbReference type="PANTHER" id="PTHR43284:SF1">
    <property type="entry name" value="ASPARAGINE SYNTHETASE"/>
    <property type="match status" value="1"/>
</dbReference>
<feature type="domain" description="Asparagine synthetase" evidence="6">
    <location>
        <begin position="75"/>
        <end position="421"/>
    </location>
</feature>
<evidence type="ECO:0000313" key="7">
    <source>
        <dbReference type="EMBL" id="EPY00887.1"/>
    </source>
</evidence>
<organism evidence="7 8">
    <name type="scientific">Magnetospirillum fulvum MGU-K5</name>
    <dbReference type="NCBI Taxonomy" id="1316936"/>
    <lineage>
        <taxon>Bacteria</taxon>
        <taxon>Pseudomonadati</taxon>
        <taxon>Pseudomonadota</taxon>
        <taxon>Alphaproteobacteria</taxon>
        <taxon>Rhodospirillales</taxon>
        <taxon>Rhodospirillaceae</taxon>
        <taxon>Magnetospirillum</taxon>
    </lineage>
</organism>
<name>S9S4J5_MAGFU</name>
<protein>
    <recommendedName>
        <fullName evidence="3">asparagine synthase (glutamine-hydrolyzing)</fullName>
        <ecNumber evidence="3">6.3.5.4</ecNumber>
    </recommendedName>
</protein>
<evidence type="ECO:0000256" key="3">
    <source>
        <dbReference type="ARBA" id="ARBA00012737"/>
    </source>
</evidence>
<dbReference type="InterPro" id="IPR014729">
    <property type="entry name" value="Rossmann-like_a/b/a_fold"/>
</dbReference>
<comment type="caution">
    <text evidence="7">The sequence shown here is derived from an EMBL/GenBank/DDBJ whole genome shotgun (WGS) entry which is preliminary data.</text>
</comment>
<proteinExistence type="inferred from homology"/>
<dbReference type="Pfam" id="PF00733">
    <property type="entry name" value="Asn_synthase"/>
    <property type="match status" value="1"/>
</dbReference>
<reference evidence="7 8" key="1">
    <citation type="submission" date="2013-04" db="EMBL/GenBank/DDBJ databases">
        <authorList>
            <person name="Kuznetsov B."/>
            <person name="Ivanovsky R."/>
        </authorList>
    </citation>
    <scope>NUCLEOTIDE SEQUENCE [LARGE SCALE GENOMIC DNA]</scope>
    <source>
        <strain evidence="7 8">MGU-K5</strain>
    </source>
</reference>
<dbReference type="RefSeq" id="WP_021133047.1">
    <property type="nucleotide sequence ID" value="NZ_AQPH01000063.1"/>
</dbReference>
<evidence type="ECO:0000256" key="1">
    <source>
        <dbReference type="ARBA" id="ARBA00005187"/>
    </source>
</evidence>
<dbReference type="CDD" id="cd01991">
    <property type="entry name" value="Asn_synthase_B_C"/>
    <property type="match status" value="1"/>
</dbReference>
<dbReference type="GO" id="GO:0006529">
    <property type="term" value="P:asparagine biosynthetic process"/>
    <property type="evidence" value="ECO:0007669"/>
    <property type="project" value="InterPro"/>
</dbReference>
<dbReference type="STRING" id="1316936.K678_13775"/>
<dbReference type="PIRSF" id="PIRSF001589">
    <property type="entry name" value="Asn_synthetase_glu-h"/>
    <property type="match status" value="1"/>
</dbReference>
<dbReference type="eggNOG" id="COG0367">
    <property type="taxonomic scope" value="Bacteria"/>
</dbReference>
<comment type="similarity">
    <text evidence="2">Belongs to the asparagine synthetase family.</text>
</comment>
<dbReference type="EC" id="6.3.5.4" evidence="3"/>
<dbReference type="Proteomes" id="UP000015350">
    <property type="component" value="Unassembled WGS sequence"/>
</dbReference>
<dbReference type="Gene3D" id="3.40.50.620">
    <property type="entry name" value="HUPs"/>
    <property type="match status" value="1"/>
</dbReference>
<evidence type="ECO:0000259" key="6">
    <source>
        <dbReference type="Pfam" id="PF00733"/>
    </source>
</evidence>
<dbReference type="InterPro" id="IPR006426">
    <property type="entry name" value="Asn_synth_AEB"/>
</dbReference>
<accession>S9S4J5</accession>
<dbReference type="GO" id="GO:0004066">
    <property type="term" value="F:asparagine synthase (glutamine-hydrolyzing) activity"/>
    <property type="evidence" value="ECO:0007669"/>
    <property type="project" value="UniProtKB-EC"/>
</dbReference>
<dbReference type="InterPro" id="IPR051786">
    <property type="entry name" value="ASN_synthetase/amidase"/>
</dbReference>
<gene>
    <name evidence="7" type="ORF">K678_13775</name>
</gene>
<evidence type="ECO:0000313" key="8">
    <source>
        <dbReference type="Proteomes" id="UP000015350"/>
    </source>
</evidence>
<dbReference type="SUPFAM" id="SSF52402">
    <property type="entry name" value="Adenine nucleotide alpha hydrolases-like"/>
    <property type="match status" value="1"/>
</dbReference>
<dbReference type="EMBL" id="AQPH01000063">
    <property type="protein sequence ID" value="EPY00887.1"/>
    <property type="molecule type" value="Genomic_DNA"/>
</dbReference>
<evidence type="ECO:0000256" key="5">
    <source>
        <dbReference type="PIRSR" id="PIRSR001589-3"/>
    </source>
</evidence>
<dbReference type="PATRIC" id="fig|1316936.3.peg.2751"/>
<dbReference type="GO" id="GO:0005829">
    <property type="term" value="C:cytosol"/>
    <property type="evidence" value="ECO:0007669"/>
    <property type="project" value="TreeGrafter"/>
</dbReference>
<dbReference type="AlphaFoldDB" id="S9S4J5"/>